<evidence type="ECO:0000313" key="2">
    <source>
        <dbReference type="EMBL" id="MBS3679821.1"/>
    </source>
</evidence>
<evidence type="ECO:0000256" key="1">
    <source>
        <dbReference type="ARBA" id="ARBA00010751"/>
    </source>
</evidence>
<organism evidence="2 3">
    <name type="scientific">Ornithinibacillus massiliensis</name>
    <dbReference type="NCBI Taxonomy" id="1944633"/>
    <lineage>
        <taxon>Bacteria</taxon>
        <taxon>Bacillati</taxon>
        <taxon>Bacillota</taxon>
        <taxon>Bacilli</taxon>
        <taxon>Bacillales</taxon>
        <taxon>Bacillaceae</taxon>
        <taxon>Ornithinibacillus</taxon>
    </lineage>
</organism>
<name>A0ABS5MBW7_9BACI</name>
<accession>A0ABS5MBW7</accession>
<evidence type="ECO:0000313" key="3">
    <source>
        <dbReference type="Proteomes" id="UP000681870"/>
    </source>
</evidence>
<dbReference type="InterPro" id="IPR035439">
    <property type="entry name" value="UPF0145_dom_sf"/>
</dbReference>
<dbReference type="RefSeq" id="WP_211741381.1">
    <property type="nucleotide sequence ID" value="NZ_JAGXBY010000002.1"/>
</dbReference>
<dbReference type="SUPFAM" id="SSF117782">
    <property type="entry name" value="YbjQ-like"/>
    <property type="match status" value="1"/>
</dbReference>
<gene>
    <name evidence="2" type="ORF">KGF86_06300</name>
</gene>
<dbReference type="EMBL" id="JAGXBY010000002">
    <property type="protein sequence ID" value="MBS3679821.1"/>
    <property type="molecule type" value="Genomic_DNA"/>
</dbReference>
<dbReference type="Gene3D" id="3.30.110.70">
    <property type="entry name" value="Hypothetical protein apc22750. Chain B"/>
    <property type="match status" value="1"/>
</dbReference>
<dbReference type="InterPro" id="IPR002765">
    <property type="entry name" value="UPF0145_YbjQ-like"/>
</dbReference>
<protein>
    <submittedName>
        <fullName evidence="2">Heavy metal-binding domain-containing protein</fullName>
    </submittedName>
</protein>
<proteinExistence type="inferred from homology"/>
<sequence length="136" mass="15534">MSLFKSKEEKLEKKQLKEEQKLQKKLLREQELDKIKNMPVSTLPSCDKPFQIIGLVSSSYDTDVAADISYTIEELKEEAHKQGADAVIGVTFQTTSIPVGHNRILDTNRRRINEEKQEKSIIKSRAVGTAIKYIEE</sequence>
<dbReference type="Proteomes" id="UP000681870">
    <property type="component" value="Unassembled WGS sequence"/>
</dbReference>
<comment type="caution">
    <text evidence="2">The sequence shown here is derived from an EMBL/GenBank/DDBJ whole genome shotgun (WGS) entry which is preliminary data.</text>
</comment>
<comment type="similarity">
    <text evidence="1">Belongs to the UPF0145 family.</text>
</comment>
<keyword evidence="3" id="KW-1185">Reference proteome</keyword>
<reference evidence="2 3" key="1">
    <citation type="submission" date="2021-05" db="EMBL/GenBank/DDBJ databases">
        <title>Ornithinibacillus massiliensis sp. nov.</title>
        <authorList>
            <person name="Iwaza R."/>
            <person name="Lagier J.-C."/>
            <person name="Raoult D."/>
        </authorList>
    </citation>
    <scope>NUCLEOTIDE SEQUENCE [LARGE SCALE GENOMIC DNA]</scope>
    <source>
        <strain evidence="2 3">Marseille-P3601</strain>
    </source>
</reference>
<dbReference type="Pfam" id="PF01906">
    <property type="entry name" value="YbjQ_1"/>
    <property type="match status" value="1"/>
</dbReference>